<organism evidence="1">
    <name type="scientific">Actinoplanes campanulatus</name>
    <dbReference type="NCBI Taxonomy" id="113559"/>
    <lineage>
        <taxon>Bacteria</taxon>
        <taxon>Bacillati</taxon>
        <taxon>Actinomycetota</taxon>
        <taxon>Actinomycetes</taxon>
        <taxon>Micromonosporales</taxon>
        <taxon>Micromonosporaceae</taxon>
        <taxon>Actinoplanes</taxon>
    </lineage>
</organism>
<reference evidence="1" key="1">
    <citation type="submission" date="2021-01" db="EMBL/GenBank/DDBJ databases">
        <title>Whole genome shotgun sequence of Actinoplanes capillaceus NBRC 16408.</title>
        <authorList>
            <person name="Komaki H."/>
            <person name="Tamura T."/>
        </authorList>
    </citation>
    <scope>NUCLEOTIDE SEQUENCE [LARGE SCALE GENOMIC DNA]</scope>
    <source>
        <strain evidence="1">NBRC 16408</strain>
    </source>
</reference>
<name>A0ABQ3WQ29_9ACTN</name>
<comment type="caution">
    <text evidence="1">The sequence shown here is derived from an EMBL/GenBank/DDBJ whole genome shotgun (WGS) entry which is preliminary data.</text>
</comment>
<dbReference type="EMBL" id="BOMF01000104">
    <property type="protein sequence ID" value="GID48379.1"/>
    <property type="molecule type" value="Genomic_DNA"/>
</dbReference>
<proteinExistence type="predicted"/>
<evidence type="ECO:0000313" key="1">
    <source>
        <dbReference type="EMBL" id="GID48379.1"/>
    </source>
</evidence>
<accession>A0ABQ3WQ29</accession>
<evidence type="ECO:0008006" key="2">
    <source>
        <dbReference type="Google" id="ProtNLM"/>
    </source>
</evidence>
<sequence>MTIPPAAPLTAFVPEPPDADWETIRARVMARLGAGAPPSWTDHNPVDPGVTLAESAAFGLADLHYRVAQRRMEGWPLEARPFAPDTDRHWHGTIPAGSLTAIAGALAASAPGSASTLESLVRAAASQADAVALLSKPPWAGVFTAPQRPAVVTLLRGRLVRRIAQERTDIVAEAVAAERAGGGTVAARDARAAATLRHTLPLWPEEIAAVVRRERRRLSREALVARLDEVRAATAMTAPAIRAVLAAADLDATEAGLAMAAAGQPPGMLPEHLEDAAGRSLIWPPHPIQALTSEPVTAGDYARRARAHPGVGRAWAVPGRLPGIAWNGLPTGTTPQIAADPQAPAVTLIVERITGTGDPDGFLRAVLTAAIGPEAGAPFPDWRDDVDDLAPRRVIGDEVGASLLAEAPILVQATLVGPVGIDRDAVIADVRGRIAALFARDEPEPGPPAAEPVVDGPWPRIDQPAGGWAPGEPIRFTEVVDAMAGNPDVWGVELLAMKVQGDPSFLPQSAGSLPIPPGAVPVLAAANCLTVRLALSGRCGDA</sequence>
<protein>
    <recommendedName>
        <fullName evidence="2">DUF222 domain-containing protein</fullName>
    </recommendedName>
</protein>
<gene>
    <name evidence="1" type="ORF">Aca07nite_56540</name>
</gene>
<dbReference type="RefSeq" id="WP_204298546.1">
    <property type="nucleotide sequence ID" value="NZ_BAAAGQ010000050.1"/>
</dbReference>